<accession>C4QXU0</accession>
<dbReference type="FunCoup" id="C4QXU0">
    <property type="interactions" value="1219"/>
</dbReference>
<dbReference type="Pfam" id="PF01423">
    <property type="entry name" value="LSM"/>
    <property type="match status" value="1"/>
</dbReference>
<keyword evidence="6 9" id="KW-0508">mRNA splicing</keyword>
<keyword evidence="12" id="KW-1185">Reference proteome</keyword>
<dbReference type="eggNOG" id="KOG3459">
    <property type="taxonomic scope" value="Eukaryota"/>
</dbReference>
<dbReference type="InParanoid" id="C4QXU0"/>
<dbReference type="RefSeq" id="XP_002490344.1">
    <property type="nucleotide sequence ID" value="XM_002490299.1"/>
</dbReference>
<evidence type="ECO:0000256" key="2">
    <source>
        <dbReference type="ARBA" id="ARBA00004514"/>
    </source>
</evidence>
<keyword evidence="4" id="KW-0963">Cytoplasm</keyword>
<protein>
    <recommendedName>
        <fullName evidence="9">Small nuclear ribonucleoprotein Sm D2</fullName>
        <shortName evidence="9">Sm-D2</shortName>
    </recommendedName>
    <alternativeName>
        <fullName evidence="9">snRNP core protein D2</fullName>
    </alternativeName>
</protein>
<dbReference type="GO" id="GO:0046540">
    <property type="term" value="C:U4/U6 x U5 tri-snRNP complex"/>
    <property type="evidence" value="ECO:0007669"/>
    <property type="project" value="EnsemblFungi"/>
</dbReference>
<dbReference type="AlphaFoldDB" id="C4QXU0"/>
<dbReference type="GO" id="GO:0005682">
    <property type="term" value="C:U5 snRNP"/>
    <property type="evidence" value="ECO:0007669"/>
    <property type="project" value="EnsemblFungi"/>
</dbReference>
<evidence type="ECO:0000256" key="3">
    <source>
        <dbReference type="ARBA" id="ARBA00008146"/>
    </source>
</evidence>
<dbReference type="GO" id="GO:0071004">
    <property type="term" value="C:U2-type prespliceosome"/>
    <property type="evidence" value="ECO:0007669"/>
    <property type="project" value="EnsemblFungi"/>
</dbReference>
<sequence length="124" mass="14293">MSFENSWSFANLDTNNFSDLVNRPKAELTDSELQQLEAYEFQYGPMSILTTATNTQSTVIISLRNDHKLIAKVKAFDRHCNMVLENVKEFWTDINNGTKVTRERFVSKMFLRGDSVVVILKHSD</sequence>
<reference evidence="11 12" key="1">
    <citation type="journal article" date="2009" name="Nat. Biotechnol.">
        <title>Genome sequence of the recombinant protein production host Pichia pastoris.</title>
        <authorList>
            <person name="De Schutter K."/>
            <person name="Lin Y.C."/>
            <person name="Tiels P."/>
            <person name="Van Hecke A."/>
            <person name="Glinka S."/>
            <person name="Weber-Lehmann J."/>
            <person name="Rouze P."/>
            <person name="Van de Peer Y."/>
            <person name="Callewaert N."/>
        </authorList>
    </citation>
    <scope>NUCLEOTIDE SEQUENCE [LARGE SCALE GENOMIC DNA]</scope>
    <source>
        <strain evidence="12">GS115 / ATCC 20864</strain>
    </source>
</reference>
<organism evidence="11 12">
    <name type="scientific">Komagataella phaffii (strain GS115 / ATCC 20864)</name>
    <name type="common">Yeast</name>
    <name type="synonym">Pichia pastoris</name>
    <dbReference type="NCBI Taxonomy" id="644223"/>
    <lineage>
        <taxon>Eukaryota</taxon>
        <taxon>Fungi</taxon>
        <taxon>Dikarya</taxon>
        <taxon>Ascomycota</taxon>
        <taxon>Saccharomycotina</taxon>
        <taxon>Pichiomycetes</taxon>
        <taxon>Pichiales</taxon>
        <taxon>Pichiaceae</taxon>
        <taxon>Komagataella</taxon>
    </lineage>
</organism>
<proteinExistence type="inferred from homology"/>
<dbReference type="SMR" id="C4QXU0"/>
<comment type="similarity">
    <text evidence="3 9">Belongs to the snRNP core protein family.</text>
</comment>
<evidence type="ECO:0000313" key="12">
    <source>
        <dbReference type="Proteomes" id="UP000000314"/>
    </source>
</evidence>
<keyword evidence="7 9" id="KW-0539">Nucleus</keyword>
<dbReference type="Gene3D" id="2.30.30.100">
    <property type="match status" value="1"/>
</dbReference>
<dbReference type="GeneID" id="8196902"/>
<dbReference type="GO" id="GO:0005685">
    <property type="term" value="C:U1 snRNP"/>
    <property type="evidence" value="ECO:0007669"/>
    <property type="project" value="EnsemblFungi"/>
</dbReference>
<feature type="domain" description="Sm" evidence="10">
    <location>
        <begin position="46"/>
        <end position="124"/>
    </location>
</feature>
<dbReference type="OrthoDB" id="437526at2759"/>
<dbReference type="InterPro" id="IPR027248">
    <property type="entry name" value="Sm_D2"/>
</dbReference>
<dbReference type="GO" id="GO:0000398">
    <property type="term" value="P:mRNA splicing, via spliceosome"/>
    <property type="evidence" value="ECO:0007669"/>
    <property type="project" value="EnsemblFungi"/>
</dbReference>
<name>C4QXU0_KOMPG</name>
<evidence type="ECO:0000256" key="6">
    <source>
        <dbReference type="ARBA" id="ARBA00023187"/>
    </source>
</evidence>
<dbReference type="EMBL" id="FN392319">
    <property type="protein sequence ID" value="CAY68063.1"/>
    <property type="molecule type" value="Genomic_DNA"/>
</dbReference>
<dbReference type="GO" id="GO:0000974">
    <property type="term" value="C:Prp19 complex"/>
    <property type="evidence" value="ECO:0007669"/>
    <property type="project" value="EnsemblFungi"/>
</dbReference>
<dbReference type="GO" id="GO:0036261">
    <property type="term" value="P:7-methylguanosine cap hypermethylation"/>
    <property type="evidence" value="ECO:0007669"/>
    <property type="project" value="EnsemblFungi"/>
</dbReference>
<dbReference type="HOGENOM" id="CLU_076902_2_1_1"/>
<dbReference type="SMART" id="SM00651">
    <property type="entry name" value="Sm"/>
    <property type="match status" value="1"/>
</dbReference>
<dbReference type="GO" id="GO:0005687">
    <property type="term" value="C:U4 snRNP"/>
    <property type="evidence" value="ECO:0007669"/>
    <property type="project" value="EnsemblFungi"/>
</dbReference>
<keyword evidence="5 9" id="KW-0507">mRNA processing</keyword>
<keyword evidence="8 9" id="KW-0687">Ribonucleoprotein</keyword>
<gene>
    <name evidence="11" type="ordered locus">PAS_chr1-4_0228</name>
</gene>
<dbReference type="GO" id="GO:0003723">
    <property type="term" value="F:RNA binding"/>
    <property type="evidence" value="ECO:0007669"/>
    <property type="project" value="InterPro"/>
</dbReference>
<evidence type="ECO:0000256" key="9">
    <source>
        <dbReference type="RuleBase" id="RU365051"/>
    </source>
</evidence>
<evidence type="ECO:0000256" key="5">
    <source>
        <dbReference type="ARBA" id="ARBA00022664"/>
    </source>
</evidence>
<dbReference type="STRING" id="644223.C4QXU0"/>
<dbReference type="PROSITE" id="PS52002">
    <property type="entry name" value="SM"/>
    <property type="match status" value="1"/>
</dbReference>
<dbReference type="InterPro" id="IPR047575">
    <property type="entry name" value="Sm"/>
</dbReference>
<dbReference type="Proteomes" id="UP000000314">
    <property type="component" value="Chromosome 1"/>
</dbReference>
<dbReference type="InterPro" id="IPR010920">
    <property type="entry name" value="LSM_dom_sf"/>
</dbReference>
<dbReference type="CDD" id="cd01720">
    <property type="entry name" value="Sm_D2"/>
    <property type="match status" value="1"/>
</dbReference>
<evidence type="ECO:0000313" key="11">
    <source>
        <dbReference type="EMBL" id="CAY68063.1"/>
    </source>
</evidence>
<evidence type="ECO:0000256" key="4">
    <source>
        <dbReference type="ARBA" id="ARBA00022490"/>
    </source>
</evidence>
<evidence type="ECO:0000256" key="1">
    <source>
        <dbReference type="ARBA" id="ARBA00004123"/>
    </source>
</evidence>
<dbReference type="PANTHER" id="PTHR12777">
    <property type="entry name" value="SMALL NUCLEAR RIBONUCLEOPROTEIN SM D2"/>
    <property type="match status" value="1"/>
</dbReference>
<evidence type="ECO:0000256" key="8">
    <source>
        <dbReference type="ARBA" id="ARBA00023274"/>
    </source>
</evidence>
<dbReference type="InterPro" id="IPR001163">
    <property type="entry name" value="Sm_dom_euk/arc"/>
</dbReference>
<dbReference type="SUPFAM" id="SSF50182">
    <property type="entry name" value="Sm-like ribonucleoproteins"/>
    <property type="match status" value="1"/>
</dbReference>
<evidence type="ECO:0000259" key="10">
    <source>
        <dbReference type="PROSITE" id="PS52002"/>
    </source>
</evidence>
<evidence type="ECO:0000256" key="7">
    <source>
        <dbReference type="ARBA" id="ARBA00023242"/>
    </source>
</evidence>
<dbReference type="KEGG" id="ppa:PAS_chr1-4_0228"/>
<dbReference type="GO" id="GO:0005829">
    <property type="term" value="C:cytosol"/>
    <property type="evidence" value="ECO:0007669"/>
    <property type="project" value="UniProtKB-SubCell"/>
</dbReference>
<comment type="subcellular location">
    <subcellularLocation>
        <location evidence="2">Cytoplasm</location>
        <location evidence="2">Cytosol</location>
    </subcellularLocation>
    <subcellularLocation>
        <location evidence="1 9">Nucleus</location>
    </subcellularLocation>
</comment>
<dbReference type="OMA" id="DVKEMWT"/>